<organism evidence="1 2">
    <name type="scientific">Trichogramma kaykai</name>
    <dbReference type="NCBI Taxonomy" id="54128"/>
    <lineage>
        <taxon>Eukaryota</taxon>
        <taxon>Metazoa</taxon>
        <taxon>Ecdysozoa</taxon>
        <taxon>Arthropoda</taxon>
        <taxon>Hexapoda</taxon>
        <taxon>Insecta</taxon>
        <taxon>Pterygota</taxon>
        <taxon>Neoptera</taxon>
        <taxon>Endopterygota</taxon>
        <taxon>Hymenoptera</taxon>
        <taxon>Apocrita</taxon>
        <taxon>Proctotrupomorpha</taxon>
        <taxon>Chalcidoidea</taxon>
        <taxon>Trichogrammatidae</taxon>
        <taxon>Trichogramma</taxon>
    </lineage>
</organism>
<name>A0ABD2WDV1_9HYME</name>
<accession>A0ABD2WDV1</accession>
<dbReference type="InterPro" id="IPR021109">
    <property type="entry name" value="Peptidase_aspartic_dom_sf"/>
</dbReference>
<protein>
    <recommendedName>
        <fullName evidence="3">Peptidase A2 domain-containing protein</fullName>
    </recommendedName>
</protein>
<gene>
    <name evidence="1" type="ORF">TKK_014337</name>
</gene>
<keyword evidence="2" id="KW-1185">Reference proteome</keyword>
<comment type="caution">
    <text evidence="1">The sequence shown here is derived from an EMBL/GenBank/DDBJ whole genome shotgun (WGS) entry which is preliminary data.</text>
</comment>
<dbReference type="Proteomes" id="UP001627154">
    <property type="component" value="Unassembled WGS sequence"/>
</dbReference>
<sequence>MLLQEGKLISLPLKQAPEIHAGSDARLHVSDKSDNILFLVDSGLSVPLLRKAHSPKPLMVQPLTLYAVNHSPIATYGTLKKTLNLGLRRDFQCEFTIADVPLAILGADFLARHGLLSNCKNQEIIDSLTGLRAKGPLSRTYTLGFDAGNSRGKYRRSTICTPRLRVFRPF</sequence>
<proteinExistence type="predicted"/>
<evidence type="ECO:0008006" key="3">
    <source>
        <dbReference type="Google" id="ProtNLM"/>
    </source>
</evidence>
<evidence type="ECO:0000313" key="2">
    <source>
        <dbReference type="Proteomes" id="UP001627154"/>
    </source>
</evidence>
<reference evidence="1 2" key="1">
    <citation type="journal article" date="2024" name="bioRxiv">
        <title>A reference genome for Trichogramma kaykai: A tiny desert-dwelling parasitoid wasp with competing sex-ratio distorters.</title>
        <authorList>
            <person name="Culotta J."/>
            <person name="Lindsey A.R."/>
        </authorList>
    </citation>
    <scope>NUCLEOTIDE SEQUENCE [LARGE SCALE GENOMIC DNA]</scope>
    <source>
        <strain evidence="1 2">KSX58</strain>
    </source>
</reference>
<dbReference type="AlphaFoldDB" id="A0ABD2WDV1"/>
<evidence type="ECO:0000313" key="1">
    <source>
        <dbReference type="EMBL" id="KAL3390870.1"/>
    </source>
</evidence>
<dbReference type="SUPFAM" id="SSF50630">
    <property type="entry name" value="Acid proteases"/>
    <property type="match status" value="1"/>
</dbReference>
<dbReference type="EMBL" id="JBJJXI010000114">
    <property type="protein sequence ID" value="KAL3390870.1"/>
    <property type="molecule type" value="Genomic_DNA"/>
</dbReference>